<protein>
    <submittedName>
        <fullName evidence="1">Uncharacterized protein</fullName>
    </submittedName>
</protein>
<organism evidence="1 2">
    <name type="scientific">Inconstantimicrobium mannanitabidum</name>
    <dbReference type="NCBI Taxonomy" id="1604901"/>
    <lineage>
        <taxon>Bacteria</taxon>
        <taxon>Bacillati</taxon>
        <taxon>Bacillota</taxon>
        <taxon>Clostridia</taxon>
        <taxon>Eubacteriales</taxon>
        <taxon>Clostridiaceae</taxon>
        <taxon>Inconstantimicrobium</taxon>
    </lineage>
</organism>
<evidence type="ECO:0000313" key="2">
    <source>
        <dbReference type="Proteomes" id="UP001058074"/>
    </source>
</evidence>
<evidence type="ECO:0000313" key="1">
    <source>
        <dbReference type="EMBL" id="GKX67566.1"/>
    </source>
</evidence>
<reference evidence="1" key="1">
    <citation type="journal article" date="2025" name="Int. J. Syst. Evol. Microbiol.">
        <title>Inconstantimicrobium mannanitabidum sp. nov., a novel member of the family Clostridiaceae isolated from anoxic soil under the treatment of reductive soil disinfestation.</title>
        <authorList>
            <person name="Ueki A."/>
            <person name="Tonouchi A."/>
            <person name="Honma S."/>
            <person name="Kaku N."/>
            <person name="Ueki K."/>
        </authorList>
    </citation>
    <scope>NUCLEOTIDE SEQUENCE</scope>
    <source>
        <strain evidence="1">TW13</strain>
    </source>
</reference>
<keyword evidence="2" id="KW-1185">Reference proteome</keyword>
<dbReference type="EMBL" id="BROD01000001">
    <property type="protein sequence ID" value="GKX67566.1"/>
    <property type="molecule type" value="Genomic_DNA"/>
</dbReference>
<proteinExistence type="predicted"/>
<accession>A0ACB5REM2</accession>
<comment type="caution">
    <text evidence="1">The sequence shown here is derived from an EMBL/GenBank/DDBJ whole genome shotgun (WGS) entry which is preliminary data.</text>
</comment>
<gene>
    <name evidence="1" type="ORF">rsdtw13_28240</name>
</gene>
<name>A0ACB5REM2_9CLOT</name>
<sequence>MKIVAGLGCIDDYITLVKAGTDEVFCGYVPYEWNKKYSSVFPLNRREVLYYNIQIGSFEDMKILRKMVDVYKVPVSITFNYLYYLEEQYEMIANMIKNLIDIGFRDFIIADIALILYLKEKDIQCSIHLSGECAELNQLSIDFFNKLNISRYIFHRKNTIEDMSSCISNNKVKNLQYEAFILNERCHYTGAFCNSLHCDELIHLCKMPYQLSKLSAQANNFKEVDSKLEFYYKELENQENEEDLNTEDRECVESGEEIAESYVLGSTGCGLCSLRKLKEAGITHLKVVGRGNSIENMEKDVRNLKRAIDILSDIEDSKAYEDKVKDKLFNDKCSGQCYY</sequence>
<dbReference type="Proteomes" id="UP001058074">
    <property type="component" value="Unassembled WGS sequence"/>
</dbReference>